<dbReference type="OrthoDB" id="9763643at2"/>
<name>A0A1G6H577_9BACI</name>
<dbReference type="Proteomes" id="UP000242949">
    <property type="component" value="Unassembled WGS sequence"/>
</dbReference>
<evidence type="ECO:0000259" key="2">
    <source>
        <dbReference type="SMART" id="SM01095"/>
    </source>
</evidence>
<sequence>MAKEILNGDHGNGHSNRCRSLGISQSEYEKVRAEVNRIGQGGSGKSLSDMAAEVIAGKHGQGHDTRRKSLGISHSKYEEVRKEVNSRF</sequence>
<dbReference type="Pfam" id="PF08230">
    <property type="entry name" value="CW_7"/>
    <property type="match status" value="1"/>
</dbReference>
<dbReference type="InterPro" id="IPR013168">
    <property type="entry name" value="Cpl_7_lyso_C"/>
</dbReference>
<organism evidence="3 4">
    <name type="scientific">Pelagirhabdus alkalitolerans</name>
    <dbReference type="NCBI Taxonomy" id="1612202"/>
    <lineage>
        <taxon>Bacteria</taxon>
        <taxon>Bacillati</taxon>
        <taxon>Bacillota</taxon>
        <taxon>Bacilli</taxon>
        <taxon>Bacillales</taxon>
        <taxon>Bacillaceae</taxon>
        <taxon>Pelagirhabdus</taxon>
    </lineage>
</organism>
<evidence type="ECO:0000313" key="4">
    <source>
        <dbReference type="Proteomes" id="UP000242949"/>
    </source>
</evidence>
<feature type="domain" description="Cpl-7 lysozyme C-terminal" evidence="2">
    <location>
        <begin position="1"/>
        <end position="40"/>
    </location>
</feature>
<evidence type="ECO:0000313" key="3">
    <source>
        <dbReference type="EMBL" id="SDB89409.1"/>
    </source>
</evidence>
<dbReference type="SMART" id="SM01095">
    <property type="entry name" value="Cpl-7"/>
    <property type="match status" value="2"/>
</dbReference>
<feature type="domain" description="Cpl-7 lysozyme C-terminal" evidence="2">
    <location>
        <begin position="47"/>
        <end position="87"/>
    </location>
</feature>
<gene>
    <name evidence="3" type="ORF">SAMN05421734_102250</name>
</gene>
<dbReference type="EMBL" id="FMYI01000002">
    <property type="protein sequence ID" value="SDB89409.1"/>
    <property type="molecule type" value="Genomic_DNA"/>
</dbReference>
<accession>A0A1G6H577</accession>
<protein>
    <submittedName>
        <fullName evidence="3">Cpl-7 lysozyme C-terminal domain-containing protein</fullName>
    </submittedName>
</protein>
<evidence type="ECO:0000256" key="1">
    <source>
        <dbReference type="SAM" id="MobiDB-lite"/>
    </source>
</evidence>
<keyword evidence="4" id="KW-1185">Reference proteome</keyword>
<dbReference type="AlphaFoldDB" id="A0A1G6H577"/>
<dbReference type="STRING" id="1612202.SAMN05421734_102250"/>
<feature type="region of interest" description="Disordered" evidence="1">
    <location>
        <begin position="1"/>
        <end position="20"/>
    </location>
</feature>
<reference evidence="4" key="1">
    <citation type="submission" date="2016-09" db="EMBL/GenBank/DDBJ databases">
        <authorList>
            <person name="Varghese N."/>
            <person name="Submissions S."/>
        </authorList>
    </citation>
    <scope>NUCLEOTIDE SEQUENCE [LARGE SCALE GENOMIC DNA]</scope>
    <source>
        <strain evidence="4">S5</strain>
    </source>
</reference>
<dbReference type="RefSeq" id="WP_090793186.1">
    <property type="nucleotide sequence ID" value="NZ_FMYI01000002.1"/>
</dbReference>
<proteinExistence type="predicted"/>